<evidence type="ECO:0000313" key="2">
    <source>
        <dbReference type="Proteomes" id="UP000054911"/>
    </source>
</evidence>
<proteinExistence type="predicted"/>
<dbReference type="AlphaFoldDB" id="A0A158D787"/>
<protein>
    <submittedName>
        <fullName evidence="1">Uncharacterized protein</fullName>
    </submittedName>
</protein>
<organism evidence="1 2">
    <name type="scientific">Caballeronia pedi</name>
    <dbReference type="NCBI Taxonomy" id="1777141"/>
    <lineage>
        <taxon>Bacteria</taxon>
        <taxon>Pseudomonadati</taxon>
        <taxon>Pseudomonadota</taxon>
        <taxon>Betaproteobacteria</taxon>
        <taxon>Burkholderiales</taxon>
        <taxon>Burkholderiaceae</taxon>
        <taxon>Caballeronia</taxon>
    </lineage>
</organism>
<keyword evidence="2" id="KW-1185">Reference proteome</keyword>
<dbReference type="EMBL" id="FCOE02000032">
    <property type="protein sequence ID" value="SAK90066.1"/>
    <property type="molecule type" value="Genomic_DNA"/>
</dbReference>
<reference evidence="1" key="1">
    <citation type="submission" date="2016-01" db="EMBL/GenBank/DDBJ databases">
        <authorList>
            <person name="Peeters C."/>
        </authorList>
    </citation>
    <scope>NUCLEOTIDE SEQUENCE [LARGE SCALE GENOMIC DNA]</scope>
    <source>
        <strain evidence="1">LMG 29323</strain>
    </source>
</reference>
<dbReference type="STRING" id="1777141.AWB80_06373"/>
<evidence type="ECO:0000313" key="1">
    <source>
        <dbReference type="EMBL" id="SAK90066.1"/>
    </source>
</evidence>
<comment type="caution">
    <text evidence="1">The sequence shown here is derived from an EMBL/GenBank/DDBJ whole genome shotgun (WGS) entry which is preliminary data.</text>
</comment>
<accession>A0A158D787</accession>
<sequence>MSCCRQSRTVALSEWHRVAVRYSGGRTLAVRGPVTGAEYVVSGSRRIVWMDLRDALVLTRTRLFALDRAAPHAPGEPGETSGA</sequence>
<gene>
    <name evidence="1" type="ORF">AWB80_06373</name>
</gene>
<name>A0A158D787_9BURK</name>
<dbReference type="Proteomes" id="UP000054911">
    <property type="component" value="Unassembled WGS sequence"/>
</dbReference>